<dbReference type="CDD" id="cd01314">
    <property type="entry name" value="D-HYD"/>
    <property type="match status" value="1"/>
</dbReference>
<evidence type="ECO:0000256" key="1">
    <source>
        <dbReference type="ARBA" id="ARBA00001947"/>
    </source>
</evidence>
<dbReference type="SUPFAM" id="SSF51338">
    <property type="entry name" value="Composite domain of metallo-dependent hydrolases"/>
    <property type="match status" value="1"/>
</dbReference>
<organism evidence="10 11">
    <name type="scientific">Symbiochloris irregularis</name>
    <dbReference type="NCBI Taxonomy" id="706552"/>
    <lineage>
        <taxon>Eukaryota</taxon>
        <taxon>Viridiplantae</taxon>
        <taxon>Chlorophyta</taxon>
        <taxon>core chlorophytes</taxon>
        <taxon>Trebouxiophyceae</taxon>
        <taxon>Trebouxiales</taxon>
        <taxon>Trebouxiaceae</taxon>
        <taxon>Symbiochloris</taxon>
    </lineage>
</organism>
<evidence type="ECO:0000256" key="4">
    <source>
        <dbReference type="ARBA" id="ARBA00022801"/>
    </source>
</evidence>
<evidence type="ECO:0000256" key="8">
    <source>
        <dbReference type="SAM" id="SignalP"/>
    </source>
</evidence>
<dbReference type="GO" id="GO:0046872">
    <property type="term" value="F:metal ion binding"/>
    <property type="evidence" value="ECO:0007669"/>
    <property type="project" value="UniProtKB-KW"/>
</dbReference>
<evidence type="ECO:0000313" key="10">
    <source>
        <dbReference type="EMBL" id="KAK9794003.1"/>
    </source>
</evidence>
<dbReference type="GO" id="GO:0004157">
    <property type="term" value="F:dihydropyrimidinase activity"/>
    <property type="evidence" value="ECO:0007669"/>
    <property type="project" value="UniProtKB-EC"/>
</dbReference>
<sequence>MRLCVVLLLATWPLLTTAETLLIKGGTVVNAEDEQRADVLVKDGKIAQVASGLKTPKGAVVVDANGKYVMPGGIDPHTHLEFLMGGRTGVDDFHSGHRAALAGGTTFHIDFVLPLEGDMMKGLKNYWDKASNALMDYGFHMAVLEWSDKVAKDMATVVEAGVNSFKFFFAYKGAFMVTDETYLKGLMRCKELGALPMIHAENGDAIEIMQGLLYNQGIRGPEGHSLSRPAFIEGEGTGRAVRLARLVNAPLYVVHVNSRDAALEIEAGLEAGQRLWGEALAGGIALTDEPCFSPDFKKAAAHVMSPPLRSKSHQVHLKQALASGKLQLIATDHCGWNSSQKAAGRHDFRAIPNGIHGIEERLHVAWEDLVNSDMISRSDFVRLTSTEAAKAFGIYPDKGVIAPGSDADIIILDPEKKHVLSAARHFSNIDTSVYEGKSIKGQVVTTISRGRIAFADGQIKLKAGAGRCSAAALAGVRRYMLYAPSSRAGLFGWRSR</sequence>
<dbReference type="InterPro" id="IPR011059">
    <property type="entry name" value="Metal-dep_hydrolase_composite"/>
</dbReference>
<evidence type="ECO:0000259" key="9">
    <source>
        <dbReference type="Pfam" id="PF01979"/>
    </source>
</evidence>
<dbReference type="Proteomes" id="UP001465755">
    <property type="component" value="Unassembled WGS sequence"/>
</dbReference>
<evidence type="ECO:0000256" key="3">
    <source>
        <dbReference type="ARBA" id="ARBA00022723"/>
    </source>
</evidence>
<reference evidence="10 11" key="1">
    <citation type="journal article" date="2024" name="Nat. Commun.">
        <title>Phylogenomics reveals the evolutionary origins of lichenization in chlorophyte algae.</title>
        <authorList>
            <person name="Puginier C."/>
            <person name="Libourel C."/>
            <person name="Otte J."/>
            <person name="Skaloud P."/>
            <person name="Haon M."/>
            <person name="Grisel S."/>
            <person name="Petersen M."/>
            <person name="Berrin J.G."/>
            <person name="Delaux P.M."/>
            <person name="Dal Grande F."/>
            <person name="Keller J."/>
        </authorList>
    </citation>
    <scope>NUCLEOTIDE SEQUENCE [LARGE SCALE GENOMIC DNA]</scope>
    <source>
        <strain evidence="10 11">SAG 2036</strain>
    </source>
</reference>
<evidence type="ECO:0000256" key="5">
    <source>
        <dbReference type="ARBA" id="ARBA00036696"/>
    </source>
</evidence>
<dbReference type="GO" id="GO:0006208">
    <property type="term" value="P:pyrimidine nucleobase catabolic process"/>
    <property type="evidence" value="ECO:0007669"/>
    <property type="project" value="TreeGrafter"/>
</dbReference>
<dbReference type="AlphaFoldDB" id="A0AAW1NPH8"/>
<feature type="signal peptide" evidence="8">
    <location>
        <begin position="1"/>
        <end position="18"/>
    </location>
</feature>
<feature type="chain" id="PRO_5043519850" description="dihydropyrimidinase" evidence="8">
    <location>
        <begin position="19"/>
        <end position="496"/>
    </location>
</feature>
<feature type="modified residue" description="N6-carboxylysine" evidence="7">
    <location>
        <position position="166"/>
    </location>
</feature>
<dbReference type="NCBIfam" id="TIGR02033">
    <property type="entry name" value="D-hydantoinase"/>
    <property type="match status" value="1"/>
</dbReference>
<dbReference type="Pfam" id="PF01979">
    <property type="entry name" value="Amidohydro_1"/>
    <property type="match status" value="1"/>
</dbReference>
<proteinExistence type="inferred from homology"/>
<protein>
    <recommendedName>
        <fullName evidence="6">dihydropyrimidinase</fullName>
        <ecNumber evidence="6">3.5.2.2</ecNumber>
    </recommendedName>
</protein>
<accession>A0AAW1NPH8</accession>
<keyword evidence="3" id="KW-0479">Metal-binding</keyword>
<dbReference type="SUPFAM" id="SSF51556">
    <property type="entry name" value="Metallo-dependent hydrolases"/>
    <property type="match status" value="1"/>
</dbReference>
<comment type="PTM">
    <text evidence="7">Carbamylation allows a single lysine to coordinate two divalent metal cations.</text>
</comment>
<feature type="domain" description="Amidohydrolase-related" evidence="9">
    <location>
        <begin position="68"/>
        <end position="452"/>
    </location>
</feature>
<name>A0AAW1NPH8_9CHLO</name>
<dbReference type="PANTHER" id="PTHR11647:SF1">
    <property type="entry name" value="COLLAPSIN RESPONSE MEDIATOR PROTEIN"/>
    <property type="match status" value="1"/>
</dbReference>
<evidence type="ECO:0000313" key="11">
    <source>
        <dbReference type="Proteomes" id="UP001465755"/>
    </source>
</evidence>
<dbReference type="InterPro" id="IPR032466">
    <property type="entry name" value="Metal_Hydrolase"/>
</dbReference>
<comment type="similarity">
    <text evidence="2">Belongs to the metallo-dependent hydrolases superfamily. Hydantoinase/dihydropyrimidinase family.</text>
</comment>
<dbReference type="PANTHER" id="PTHR11647">
    <property type="entry name" value="HYDRANTOINASE/DIHYDROPYRIMIDINASE FAMILY MEMBER"/>
    <property type="match status" value="1"/>
</dbReference>
<dbReference type="EC" id="3.5.2.2" evidence="6"/>
<dbReference type="GO" id="GO:0005829">
    <property type="term" value="C:cytosol"/>
    <property type="evidence" value="ECO:0007669"/>
    <property type="project" value="TreeGrafter"/>
</dbReference>
<keyword evidence="11" id="KW-1185">Reference proteome</keyword>
<keyword evidence="8" id="KW-0732">Signal</keyword>
<comment type="cofactor">
    <cofactor evidence="1">
        <name>Zn(2+)</name>
        <dbReference type="ChEBI" id="CHEBI:29105"/>
    </cofactor>
</comment>
<dbReference type="FunFam" id="3.20.20.140:FF:000076">
    <property type="entry name" value="Dihydropyrimidinase like 2"/>
    <property type="match status" value="1"/>
</dbReference>
<evidence type="ECO:0000256" key="6">
    <source>
        <dbReference type="ARBA" id="ARBA00039113"/>
    </source>
</evidence>
<dbReference type="InterPro" id="IPR050378">
    <property type="entry name" value="Metallo-dep_Hydrolases_sf"/>
</dbReference>
<dbReference type="EMBL" id="JALJOQ010000145">
    <property type="protein sequence ID" value="KAK9794003.1"/>
    <property type="molecule type" value="Genomic_DNA"/>
</dbReference>
<comment type="caution">
    <text evidence="10">The sequence shown here is derived from an EMBL/GenBank/DDBJ whole genome shotgun (WGS) entry which is preliminary data.</text>
</comment>
<comment type="catalytic activity">
    <reaction evidence="5">
        <text>5,6-dihydrouracil + H2O = 3-(carbamoylamino)propanoate + H(+)</text>
        <dbReference type="Rhea" id="RHEA:16121"/>
        <dbReference type="ChEBI" id="CHEBI:11892"/>
        <dbReference type="ChEBI" id="CHEBI:15377"/>
        <dbReference type="ChEBI" id="CHEBI:15378"/>
        <dbReference type="ChEBI" id="CHEBI:15901"/>
        <dbReference type="EC" id="3.5.2.2"/>
    </reaction>
</comment>
<evidence type="ECO:0000256" key="7">
    <source>
        <dbReference type="PIRSR" id="PIRSR611778-50"/>
    </source>
</evidence>
<gene>
    <name evidence="10" type="ORF">WJX73_005198</name>
</gene>
<keyword evidence="4" id="KW-0378">Hydrolase</keyword>
<evidence type="ECO:0000256" key="2">
    <source>
        <dbReference type="ARBA" id="ARBA00008829"/>
    </source>
</evidence>
<dbReference type="InterPro" id="IPR006680">
    <property type="entry name" value="Amidohydro-rel"/>
</dbReference>
<dbReference type="Gene3D" id="2.30.40.10">
    <property type="entry name" value="Urease, subunit C, domain 1"/>
    <property type="match status" value="1"/>
</dbReference>
<dbReference type="InterPro" id="IPR011778">
    <property type="entry name" value="Hydantoinase/dihydroPyrase"/>
</dbReference>
<dbReference type="Gene3D" id="3.20.20.140">
    <property type="entry name" value="Metal-dependent hydrolases"/>
    <property type="match status" value="1"/>
</dbReference>